<proteinExistence type="predicted"/>
<accession>A0A5B7DC70</accession>
<name>A0A5B7DC70_PORTR</name>
<reference evidence="1 2" key="1">
    <citation type="submission" date="2019-05" db="EMBL/GenBank/DDBJ databases">
        <title>Another draft genome of Portunus trituberculatus and its Hox gene families provides insights of decapod evolution.</title>
        <authorList>
            <person name="Jeong J.-H."/>
            <person name="Song I."/>
            <person name="Kim S."/>
            <person name="Choi T."/>
            <person name="Kim D."/>
            <person name="Ryu S."/>
            <person name="Kim W."/>
        </authorList>
    </citation>
    <scope>NUCLEOTIDE SEQUENCE [LARGE SCALE GENOMIC DNA]</scope>
    <source>
        <tissue evidence="1">Muscle</tissue>
    </source>
</reference>
<comment type="caution">
    <text evidence="1">The sequence shown here is derived from an EMBL/GenBank/DDBJ whole genome shotgun (WGS) entry which is preliminary data.</text>
</comment>
<dbReference type="Proteomes" id="UP000324222">
    <property type="component" value="Unassembled WGS sequence"/>
</dbReference>
<dbReference type="AlphaFoldDB" id="A0A5B7DC70"/>
<sequence length="135" mass="15475">MGLRCESFPEYLRMRQRSEYAFLNLHNGGAVMVYAPIIQAREVAIAKVPKKEIALQEYVSAVAMVWCGGGDPNGHVSRPRLRREKPGKLSYLGMRKPRTHSKDVTNRLLHLNTVPLMVKISWHLLCNCGNHRQFY</sequence>
<keyword evidence="2" id="KW-1185">Reference proteome</keyword>
<dbReference type="EMBL" id="VSRR010000712">
    <property type="protein sequence ID" value="MPC18807.1"/>
    <property type="molecule type" value="Genomic_DNA"/>
</dbReference>
<evidence type="ECO:0000313" key="1">
    <source>
        <dbReference type="EMBL" id="MPC18807.1"/>
    </source>
</evidence>
<evidence type="ECO:0000313" key="2">
    <source>
        <dbReference type="Proteomes" id="UP000324222"/>
    </source>
</evidence>
<organism evidence="1 2">
    <name type="scientific">Portunus trituberculatus</name>
    <name type="common">Swimming crab</name>
    <name type="synonym">Neptunus trituberculatus</name>
    <dbReference type="NCBI Taxonomy" id="210409"/>
    <lineage>
        <taxon>Eukaryota</taxon>
        <taxon>Metazoa</taxon>
        <taxon>Ecdysozoa</taxon>
        <taxon>Arthropoda</taxon>
        <taxon>Crustacea</taxon>
        <taxon>Multicrustacea</taxon>
        <taxon>Malacostraca</taxon>
        <taxon>Eumalacostraca</taxon>
        <taxon>Eucarida</taxon>
        <taxon>Decapoda</taxon>
        <taxon>Pleocyemata</taxon>
        <taxon>Brachyura</taxon>
        <taxon>Eubrachyura</taxon>
        <taxon>Portunoidea</taxon>
        <taxon>Portunidae</taxon>
        <taxon>Portuninae</taxon>
        <taxon>Portunus</taxon>
    </lineage>
</organism>
<gene>
    <name evidence="1" type="ORF">E2C01_011701</name>
</gene>
<protein>
    <submittedName>
        <fullName evidence="1">Uncharacterized protein</fullName>
    </submittedName>
</protein>